<evidence type="ECO:0000313" key="10">
    <source>
        <dbReference type="WBParaSite" id="nRc.2.0.1.t21087-RA"/>
    </source>
</evidence>
<organism evidence="9 10">
    <name type="scientific">Romanomermis culicivorax</name>
    <name type="common">Nematode worm</name>
    <dbReference type="NCBI Taxonomy" id="13658"/>
    <lineage>
        <taxon>Eukaryota</taxon>
        <taxon>Metazoa</taxon>
        <taxon>Ecdysozoa</taxon>
        <taxon>Nematoda</taxon>
        <taxon>Enoplea</taxon>
        <taxon>Dorylaimia</taxon>
        <taxon>Mermithida</taxon>
        <taxon>Mermithoidea</taxon>
        <taxon>Mermithidae</taxon>
        <taxon>Romanomermis</taxon>
    </lineage>
</organism>
<name>A0A915J3P2_ROMCU</name>
<dbReference type="PANTHER" id="PTHR32468:SF0">
    <property type="entry name" value="K(+)_H(+) ANTIPORTER 1"/>
    <property type="match status" value="1"/>
</dbReference>
<sequence length="217" mass="23835">MALSCHGTQLSGAQLSALNCRSSIVGAQLSALNCRALNCRCTVTRTPEENAQWQHVDMVTTAKNDFPVKQFSIDSILQAVIAIALSRFFHIFLRKLRQPRVIAEILAGLCLGPSILGRLPGFRTNLFPETSLEILNLSADIALILYIFLVGLEIESKAFRQSWMRSGWISLAGVVCPCLLGMACSYGLHTYVLQETDRSVPIKSFILFVGVSMSITV</sequence>
<evidence type="ECO:0000256" key="1">
    <source>
        <dbReference type="ARBA" id="ARBA00004141"/>
    </source>
</evidence>
<protein>
    <submittedName>
        <fullName evidence="10">Cation/H+ exchanger domain-containing protein</fullName>
    </submittedName>
</protein>
<keyword evidence="2" id="KW-0813">Transport</keyword>
<feature type="transmembrane region" description="Helical" evidence="7">
    <location>
        <begin position="101"/>
        <end position="122"/>
    </location>
</feature>
<evidence type="ECO:0000256" key="2">
    <source>
        <dbReference type="ARBA" id="ARBA00022448"/>
    </source>
</evidence>
<dbReference type="Gene3D" id="1.20.1530.20">
    <property type="match status" value="1"/>
</dbReference>
<keyword evidence="6 7" id="KW-0472">Membrane</keyword>
<keyword evidence="5" id="KW-0406">Ion transport</keyword>
<dbReference type="AlphaFoldDB" id="A0A915J3P2"/>
<accession>A0A915J3P2</accession>
<feature type="transmembrane region" description="Helical" evidence="7">
    <location>
        <begin position="166"/>
        <end position="188"/>
    </location>
</feature>
<evidence type="ECO:0000256" key="3">
    <source>
        <dbReference type="ARBA" id="ARBA00022692"/>
    </source>
</evidence>
<reference evidence="10" key="1">
    <citation type="submission" date="2022-11" db="UniProtKB">
        <authorList>
            <consortium name="WormBaseParasite"/>
        </authorList>
    </citation>
    <scope>IDENTIFICATION</scope>
</reference>
<evidence type="ECO:0000256" key="6">
    <source>
        <dbReference type="ARBA" id="ARBA00023136"/>
    </source>
</evidence>
<evidence type="ECO:0000256" key="4">
    <source>
        <dbReference type="ARBA" id="ARBA00022989"/>
    </source>
</evidence>
<dbReference type="GO" id="GO:0015297">
    <property type="term" value="F:antiporter activity"/>
    <property type="evidence" value="ECO:0007669"/>
    <property type="project" value="InterPro"/>
</dbReference>
<dbReference type="InterPro" id="IPR006153">
    <property type="entry name" value="Cation/H_exchanger_TM"/>
</dbReference>
<dbReference type="PANTHER" id="PTHR32468">
    <property type="entry name" value="CATION/H + ANTIPORTER"/>
    <property type="match status" value="1"/>
</dbReference>
<evidence type="ECO:0000256" key="5">
    <source>
        <dbReference type="ARBA" id="ARBA00023065"/>
    </source>
</evidence>
<keyword evidence="4 7" id="KW-1133">Transmembrane helix</keyword>
<dbReference type="Pfam" id="PF00999">
    <property type="entry name" value="Na_H_Exchanger"/>
    <property type="match status" value="1"/>
</dbReference>
<dbReference type="InterPro" id="IPR050794">
    <property type="entry name" value="CPA2_transporter"/>
</dbReference>
<evidence type="ECO:0000256" key="7">
    <source>
        <dbReference type="SAM" id="Phobius"/>
    </source>
</evidence>
<feature type="transmembrane region" description="Helical" evidence="7">
    <location>
        <begin position="134"/>
        <end position="154"/>
    </location>
</feature>
<dbReference type="Proteomes" id="UP000887565">
    <property type="component" value="Unplaced"/>
</dbReference>
<dbReference type="InterPro" id="IPR038770">
    <property type="entry name" value="Na+/solute_symporter_sf"/>
</dbReference>
<feature type="transmembrane region" description="Helical" evidence="7">
    <location>
        <begin position="71"/>
        <end position="89"/>
    </location>
</feature>
<dbReference type="GO" id="GO:1902600">
    <property type="term" value="P:proton transmembrane transport"/>
    <property type="evidence" value="ECO:0007669"/>
    <property type="project" value="InterPro"/>
</dbReference>
<feature type="domain" description="Cation/H+ exchanger transmembrane" evidence="8">
    <location>
        <begin position="85"/>
        <end position="188"/>
    </location>
</feature>
<keyword evidence="3 7" id="KW-0812">Transmembrane</keyword>
<proteinExistence type="predicted"/>
<evidence type="ECO:0000313" key="9">
    <source>
        <dbReference type="Proteomes" id="UP000887565"/>
    </source>
</evidence>
<dbReference type="GO" id="GO:0016020">
    <property type="term" value="C:membrane"/>
    <property type="evidence" value="ECO:0007669"/>
    <property type="project" value="UniProtKB-SubCell"/>
</dbReference>
<comment type="subcellular location">
    <subcellularLocation>
        <location evidence="1">Membrane</location>
        <topology evidence="1">Multi-pass membrane protein</topology>
    </subcellularLocation>
</comment>
<evidence type="ECO:0000259" key="8">
    <source>
        <dbReference type="Pfam" id="PF00999"/>
    </source>
</evidence>
<keyword evidence="9" id="KW-1185">Reference proteome</keyword>
<dbReference type="WBParaSite" id="nRc.2.0.1.t21087-RA">
    <property type="protein sequence ID" value="nRc.2.0.1.t21087-RA"/>
    <property type="gene ID" value="nRc.2.0.1.g21087"/>
</dbReference>